<protein>
    <submittedName>
        <fullName evidence="3">Uncharacterized protein</fullName>
    </submittedName>
</protein>
<evidence type="ECO:0000313" key="4">
    <source>
        <dbReference type="Proteomes" id="UP000310039"/>
    </source>
</evidence>
<feature type="compositionally biased region" description="Polar residues" evidence="1">
    <location>
        <begin position="422"/>
        <end position="432"/>
    </location>
</feature>
<evidence type="ECO:0000256" key="2">
    <source>
        <dbReference type="SAM" id="Phobius"/>
    </source>
</evidence>
<keyword evidence="2" id="KW-1133">Transmembrane helix</keyword>
<dbReference type="Proteomes" id="UP000310039">
    <property type="component" value="Unassembled WGS sequence"/>
</dbReference>
<feature type="compositionally biased region" description="Polar residues" evidence="1">
    <location>
        <begin position="577"/>
        <end position="591"/>
    </location>
</feature>
<feature type="compositionally biased region" description="Basic and acidic residues" evidence="1">
    <location>
        <begin position="482"/>
        <end position="491"/>
    </location>
</feature>
<feature type="region of interest" description="Disordered" evidence="1">
    <location>
        <begin position="338"/>
        <end position="451"/>
    </location>
</feature>
<feature type="region of interest" description="Disordered" evidence="1">
    <location>
        <begin position="542"/>
        <end position="600"/>
    </location>
</feature>
<comment type="caution">
    <text evidence="3">The sequence shown here is derived from an EMBL/GenBank/DDBJ whole genome shotgun (WGS) entry which is preliminary data.</text>
</comment>
<reference evidence="3 4" key="1">
    <citation type="submission" date="2018-10" db="EMBL/GenBank/DDBJ databases">
        <title>Fifty Aureobasidium pullulans genomes reveal a recombining polyextremotolerant generalist.</title>
        <authorList>
            <person name="Gostincar C."/>
            <person name="Turk M."/>
            <person name="Zajc J."/>
            <person name="Gunde-Cimerman N."/>
        </authorList>
    </citation>
    <scope>NUCLEOTIDE SEQUENCE [LARGE SCALE GENOMIC DNA]</scope>
    <source>
        <strain evidence="3 4">EXF-3403</strain>
    </source>
</reference>
<organism evidence="3 4">
    <name type="scientific">Aureobasidium pullulans</name>
    <name type="common">Black yeast</name>
    <name type="synonym">Pullularia pullulans</name>
    <dbReference type="NCBI Taxonomy" id="5580"/>
    <lineage>
        <taxon>Eukaryota</taxon>
        <taxon>Fungi</taxon>
        <taxon>Dikarya</taxon>
        <taxon>Ascomycota</taxon>
        <taxon>Pezizomycotina</taxon>
        <taxon>Dothideomycetes</taxon>
        <taxon>Dothideomycetidae</taxon>
        <taxon>Dothideales</taxon>
        <taxon>Saccotheciaceae</taxon>
        <taxon>Aureobasidium</taxon>
    </lineage>
</organism>
<keyword evidence="2" id="KW-0812">Transmembrane</keyword>
<feature type="region of interest" description="Disordered" evidence="1">
    <location>
        <begin position="468"/>
        <end position="491"/>
    </location>
</feature>
<dbReference type="EMBL" id="QZBT01000076">
    <property type="protein sequence ID" value="THZ82503.1"/>
    <property type="molecule type" value="Genomic_DNA"/>
</dbReference>
<feature type="transmembrane region" description="Helical" evidence="2">
    <location>
        <begin position="106"/>
        <end position="129"/>
    </location>
</feature>
<feature type="compositionally biased region" description="Low complexity" evidence="1">
    <location>
        <begin position="388"/>
        <end position="398"/>
    </location>
</feature>
<feature type="transmembrane region" description="Helical" evidence="2">
    <location>
        <begin position="231"/>
        <end position="252"/>
    </location>
</feature>
<gene>
    <name evidence="3" type="ORF">D6C84_05716</name>
</gene>
<evidence type="ECO:0000256" key="1">
    <source>
        <dbReference type="SAM" id="MobiDB-lite"/>
    </source>
</evidence>
<sequence length="672" mass="75012">MRLRIIWVRPSTHCIMVGITPPYLFTPVNQKDTDPCYNFDPKAVTRASYYSVASSTSSPKPKQEGPLIDFNRHPDSYIIIPSARPNVPPMHPKTKQRINTARWIQFTLRLLQLIGALGALICVIIIRGVNDVQGWILRIPISSMQTPTHIRQPAVDAVVCAYALYNLRRPAKTRPATSSASYNAFSCFVDIAMLPFYVFIAFFTATNWTMAPGDENRWTSFFHSADKDGKVLESAFLVGSVTGALHLFSIPIDMYLFAMFKKIAQYPPDMNPLEDNLTSRINRKHTYKNSEASASMSEQRLAMLSGSSLSLSSPTRVSTGRDALIPEANVRPMSFYQSRTNLDPSYSGHTQDSARQSRFDYQQPSSAYASQTSMHRASQSHERDRSQSRSSRPQSFQRYANQRPNTRDSIHDPMPTRPLSFITASENLSRNPTPQPVLEPSVKSATEKDPQSKALLSDNWFVVADDDADLSSPRRTPVPELVSDRDSSPEIHEPNVTQLRFASQEYKELLPQPLRMHPPTPPEHSFDAGDFYFDDMPNGTLELDDYSLRETPSNTSIGRALSPPAPEPAAVSAKSSFYSQDPNDSSRSSTPRGKRYGNLTPAMNNIRMQEQTVPRGQGRVVSRTGVDIADASVMYLSSDDHYGARARNVSGKIAEEGLGGTWARKRNVSGKM</sequence>
<accession>A0A4S9XW01</accession>
<keyword evidence="2" id="KW-0472">Membrane</keyword>
<feature type="transmembrane region" description="Helical" evidence="2">
    <location>
        <begin position="188"/>
        <end position="211"/>
    </location>
</feature>
<evidence type="ECO:0000313" key="3">
    <source>
        <dbReference type="EMBL" id="THZ82503.1"/>
    </source>
</evidence>
<feature type="compositionally biased region" description="Polar residues" evidence="1">
    <location>
        <begin position="338"/>
        <end position="377"/>
    </location>
</feature>
<name>A0A4S9XW01_AURPU</name>
<proteinExistence type="predicted"/>
<dbReference type="AlphaFoldDB" id="A0A4S9XW01"/>